<evidence type="ECO:0000256" key="4">
    <source>
        <dbReference type="ARBA" id="ARBA00022989"/>
    </source>
</evidence>
<dbReference type="STRING" id="471223.GWCH70_0820"/>
<dbReference type="NCBIfam" id="TIGR00494">
    <property type="entry name" value="crcB"/>
    <property type="match status" value="1"/>
</dbReference>
<feature type="transmembrane region" description="Helical" evidence="10">
    <location>
        <begin position="99"/>
        <end position="119"/>
    </location>
</feature>
<comment type="catalytic activity">
    <reaction evidence="8">
        <text>fluoride(in) = fluoride(out)</text>
        <dbReference type="Rhea" id="RHEA:76159"/>
        <dbReference type="ChEBI" id="CHEBI:17051"/>
    </reaction>
    <physiologicalReaction direction="left-to-right" evidence="8">
        <dbReference type="Rhea" id="RHEA:76160"/>
    </physiologicalReaction>
</comment>
<evidence type="ECO:0000256" key="3">
    <source>
        <dbReference type="ARBA" id="ARBA00022692"/>
    </source>
</evidence>
<evidence type="ECO:0000256" key="8">
    <source>
        <dbReference type="ARBA" id="ARBA00035585"/>
    </source>
</evidence>
<dbReference type="GO" id="GO:0140114">
    <property type="term" value="P:cellular detoxification of fluoride"/>
    <property type="evidence" value="ECO:0007669"/>
    <property type="project" value="UniProtKB-UniRule"/>
</dbReference>
<reference evidence="11" key="1">
    <citation type="submission" date="2009-06" db="EMBL/GenBank/DDBJ databases">
        <title>Complete sequence of chromosome of Geopacillus sp. WCH70.</title>
        <authorList>
            <consortium name="US DOE Joint Genome Institute"/>
            <person name="Lucas S."/>
            <person name="Copeland A."/>
            <person name="Lapidus A."/>
            <person name="Glavina del Rio T."/>
            <person name="Dalin E."/>
            <person name="Tice H."/>
            <person name="Bruce D."/>
            <person name="Goodwin L."/>
            <person name="Pitluck S."/>
            <person name="Chertkov O."/>
            <person name="Brettin T."/>
            <person name="Detter J.C."/>
            <person name="Han C."/>
            <person name="Larimer F."/>
            <person name="Land M."/>
            <person name="Hauser L."/>
            <person name="Kyrpides N."/>
            <person name="Mikhailova N."/>
            <person name="Brumm P."/>
            <person name="Mead D.A."/>
            <person name="Richardson P."/>
        </authorList>
    </citation>
    <scope>NUCLEOTIDE SEQUENCE [LARGE SCALE GENOMIC DNA]</scope>
    <source>
        <strain evidence="11">WCH70</strain>
    </source>
</reference>
<dbReference type="EMBL" id="CP001638">
    <property type="protein sequence ID" value="ACS23702.1"/>
    <property type="molecule type" value="Genomic_DNA"/>
</dbReference>
<organism evidence="11">
    <name type="scientific">Geobacillus sp. (strain WCH70)</name>
    <dbReference type="NCBI Taxonomy" id="471223"/>
    <lineage>
        <taxon>Bacteria</taxon>
        <taxon>Bacillati</taxon>
        <taxon>Bacillota</taxon>
        <taxon>Bacilli</taxon>
        <taxon>Bacillales</taxon>
        <taxon>Anoxybacillaceae</taxon>
        <taxon>Geobacillus</taxon>
    </lineage>
</organism>
<dbReference type="GO" id="GO:0062054">
    <property type="term" value="F:fluoride channel activity"/>
    <property type="evidence" value="ECO:0007669"/>
    <property type="project" value="UniProtKB-UniRule"/>
</dbReference>
<protein>
    <recommendedName>
        <fullName evidence="10">Fluoride-specific ion channel FluC</fullName>
    </recommendedName>
</protein>
<feature type="transmembrane region" description="Helical" evidence="10">
    <location>
        <begin position="36"/>
        <end position="56"/>
    </location>
</feature>
<keyword evidence="10" id="KW-0406">Ion transport</keyword>
<keyword evidence="6 10" id="KW-0407">Ion channel</keyword>
<keyword evidence="10" id="KW-0813">Transport</keyword>
<keyword evidence="5 10" id="KW-0472">Membrane</keyword>
<keyword evidence="2 10" id="KW-1003">Cell membrane</keyword>
<name>C5D7E4_GEOSW</name>
<evidence type="ECO:0000256" key="1">
    <source>
        <dbReference type="ARBA" id="ARBA00004651"/>
    </source>
</evidence>
<evidence type="ECO:0000256" key="2">
    <source>
        <dbReference type="ARBA" id="ARBA00022475"/>
    </source>
</evidence>
<dbReference type="InterPro" id="IPR003691">
    <property type="entry name" value="FluC"/>
</dbReference>
<dbReference type="PANTHER" id="PTHR28259:SF1">
    <property type="entry name" value="FLUORIDE EXPORT PROTEIN 1-RELATED"/>
    <property type="match status" value="1"/>
</dbReference>
<evidence type="ECO:0000256" key="5">
    <source>
        <dbReference type="ARBA" id="ARBA00023136"/>
    </source>
</evidence>
<dbReference type="GO" id="GO:0005886">
    <property type="term" value="C:plasma membrane"/>
    <property type="evidence" value="ECO:0007669"/>
    <property type="project" value="UniProtKB-SubCell"/>
</dbReference>
<dbReference type="eggNOG" id="COG0239">
    <property type="taxonomic scope" value="Bacteria"/>
</dbReference>
<accession>C5D7E4</accession>
<keyword evidence="4 10" id="KW-1133">Transmembrane helix</keyword>
<keyword evidence="10" id="KW-0915">Sodium</keyword>
<feature type="binding site" evidence="10">
    <location>
        <position position="76"/>
    </location>
    <ligand>
        <name>Na(+)</name>
        <dbReference type="ChEBI" id="CHEBI:29101"/>
        <note>structural</note>
    </ligand>
</feature>
<comment type="subcellular location">
    <subcellularLocation>
        <location evidence="1 10">Cell membrane</location>
        <topology evidence="1 10">Multi-pass membrane protein</topology>
    </subcellularLocation>
</comment>
<dbReference type="KEGG" id="gwc:GWCH70_0820"/>
<dbReference type="AlphaFoldDB" id="C5D7E4"/>
<comment type="similarity">
    <text evidence="7 10">Belongs to the fluoride channel Fluc/FEX (TC 1.A.43) family.</text>
</comment>
<dbReference type="GO" id="GO:0046872">
    <property type="term" value="F:metal ion binding"/>
    <property type="evidence" value="ECO:0007669"/>
    <property type="project" value="UniProtKB-KW"/>
</dbReference>
<sequence>MFVIYVVVGLAGIVGALLRYYLGLFVGALWNGLFPLATWLANIIGCFALGWLTAYLPRLRNLPPYVVTGLGTGLVGSFTTFSMFSVETVQLLHTSHLELALFYVFLSMCGGLLMAWIGFRLGHGRLHAQKEAAE</sequence>
<keyword evidence="3 10" id="KW-0812">Transmembrane</keyword>
<proteinExistence type="inferred from homology"/>
<dbReference type="HAMAP" id="MF_00454">
    <property type="entry name" value="FluC"/>
    <property type="match status" value="1"/>
</dbReference>
<keyword evidence="10" id="KW-0479">Metal-binding</keyword>
<gene>
    <name evidence="10" type="primary">fluC</name>
    <name evidence="10" type="synonym">crcB</name>
    <name evidence="11" type="ordered locus">GWCH70_0820</name>
</gene>
<feature type="transmembrane region" description="Helical" evidence="10">
    <location>
        <begin position="7"/>
        <end position="30"/>
    </location>
</feature>
<feature type="binding site" evidence="10">
    <location>
        <position position="79"/>
    </location>
    <ligand>
        <name>Na(+)</name>
        <dbReference type="ChEBI" id="CHEBI:29101"/>
        <note>structural</note>
    </ligand>
</feature>
<dbReference type="HOGENOM" id="CLU_114342_1_2_9"/>
<evidence type="ECO:0000256" key="10">
    <source>
        <dbReference type="HAMAP-Rule" id="MF_00454"/>
    </source>
</evidence>
<dbReference type="Pfam" id="PF02537">
    <property type="entry name" value="CRCB"/>
    <property type="match status" value="1"/>
</dbReference>
<evidence type="ECO:0000313" key="11">
    <source>
        <dbReference type="EMBL" id="ACS23702.1"/>
    </source>
</evidence>
<comment type="function">
    <text evidence="9 10">Fluoride-specific ion channel. Important for reducing fluoride concentration in the cell, thus reducing its toxicity.</text>
</comment>
<dbReference type="PANTHER" id="PTHR28259">
    <property type="entry name" value="FLUORIDE EXPORT PROTEIN 1-RELATED"/>
    <property type="match status" value="1"/>
</dbReference>
<evidence type="ECO:0000256" key="9">
    <source>
        <dbReference type="ARBA" id="ARBA00049940"/>
    </source>
</evidence>
<evidence type="ECO:0000256" key="7">
    <source>
        <dbReference type="ARBA" id="ARBA00035120"/>
    </source>
</evidence>
<comment type="activity regulation">
    <text evidence="10">Na(+) is not transported, but it plays an essential structural role and its presence is essential for fluoride channel function.</text>
</comment>
<feature type="transmembrane region" description="Helical" evidence="10">
    <location>
        <begin position="65"/>
        <end position="84"/>
    </location>
</feature>
<evidence type="ECO:0000256" key="6">
    <source>
        <dbReference type="ARBA" id="ARBA00023303"/>
    </source>
</evidence>